<keyword evidence="3" id="KW-1185">Reference proteome</keyword>
<keyword evidence="1" id="KW-0378">Hydrolase</keyword>
<gene>
    <name evidence="2" type="ORF">BDV29DRAFT_196123</name>
</gene>
<dbReference type="GO" id="GO:0004806">
    <property type="term" value="F:triacylglycerol lipase activity"/>
    <property type="evidence" value="ECO:0007669"/>
    <property type="project" value="InterPro"/>
</dbReference>
<organism evidence="2 3">
    <name type="scientific">Aspergillus leporis</name>
    <dbReference type="NCBI Taxonomy" id="41062"/>
    <lineage>
        <taxon>Eukaryota</taxon>
        <taxon>Fungi</taxon>
        <taxon>Dikarya</taxon>
        <taxon>Ascomycota</taxon>
        <taxon>Pezizomycotina</taxon>
        <taxon>Eurotiomycetes</taxon>
        <taxon>Eurotiomycetidae</taxon>
        <taxon>Eurotiales</taxon>
        <taxon>Aspergillaceae</taxon>
        <taxon>Aspergillus</taxon>
        <taxon>Aspergillus subgen. Circumdati</taxon>
    </lineage>
</organism>
<dbReference type="Pfam" id="PF03583">
    <property type="entry name" value="LIP"/>
    <property type="match status" value="1"/>
</dbReference>
<dbReference type="Gene3D" id="1.10.260.130">
    <property type="match status" value="1"/>
</dbReference>
<dbReference type="GO" id="GO:0016042">
    <property type="term" value="P:lipid catabolic process"/>
    <property type="evidence" value="ECO:0007669"/>
    <property type="project" value="InterPro"/>
</dbReference>
<dbReference type="Gene3D" id="3.40.50.1820">
    <property type="entry name" value="alpha/beta hydrolase"/>
    <property type="match status" value="1"/>
</dbReference>
<dbReference type="EMBL" id="ML732437">
    <property type="protein sequence ID" value="KAB8067856.1"/>
    <property type="molecule type" value="Genomic_DNA"/>
</dbReference>
<dbReference type="OrthoDB" id="2373480at2759"/>
<dbReference type="Proteomes" id="UP000326565">
    <property type="component" value="Unassembled WGS sequence"/>
</dbReference>
<evidence type="ECO:0000256" key="1">
    <source>
        <dbReference type="ARBA" id="ARBA00022801"/>
    </source>
</evidence>
<evidence type="ECO:0000313" key="3">
    <source>
        <dbReference type="Proteomes" id="UP000326565"/>
    </source>
</evidence>
<accession>A0A5N5WHE7</accession>
<dbReference type="InterPro" id="IPR005152">
    <property type="entry name" value="Lipase_secreted"/>
</dbReference>
<evidence type="ECO:0000313" key="2">
    <source>
        <dbReference type="EMBL" id="KAB8067856.1"/>
    </source>
</evidence>
<reference evidence="2 3" key="1">
    <citation type="submission" date="2019-04" db="EMBL/GenBank/DDBJ databases">
        <title>Friends and foes A comparative genomics study of 23 Aspergillus species from section Flavi.</title>
        <authorList>
            <consortium name="DOE Joint Genome Institute"/>
            <person name="Kjaerbolling I."/>
            <person name="Vesth T."/>
            <person name="Frisvad J.C."/>
            <person name="Nybo J.L."/>
            <person name="Theobald S."/>
            <person name="Kildgaard S."/>
            <person name="Isbrandt T."/>
            <person name="Kuo A."/>
            <person name="Sato A."/>
            <person name="Lyhne E.K."/>
            <person name="Kogle M.E."/>
            <person name="Wiebenga A."/>
            <person name="Kun R.S."/>
            <person name="Lubbers R.J."/>
            <person name="Makela M.R."/>
            <person name="Barry K."/>
            <person name="Chovatia M."/>
            <person name="Clum A."/>
            <person name="Daum C."/>
            <person name="Haridas S."/>
            <person name="He G."/>
            <person name="LaButti K."/>
            <person name="Lipzen A."/>
            <person name="Mondo S."/>
            <person name="Riley R."/>
            <person name="Salamov A."/>
            <person name="Simmons B.A."/>
            <person name="Magnuson J.K."/>
            <person name="Henrissat B."/>
            <person name="Mortensen U.H."/>
            <person name="Larsen T.O."/>
            <person name="Devries R.P."/>
            <person name="Grigoriev I.V."/>
            <person name="Machida M."/>
            <person name="Baker S.E."/>
            <person name="Andersen M.R."/>
        </authorList>
    </citation>
    <scope>NUCLEOTIDE SEQUENCE [LARGE SCALE GENOMIC DNA]</scope>
    <source>
        <strain evidence="2 3">CBS 151.66</strain>
    </source>
</reference>
<dbReference type="SUPFAM" id="SSF53474">
    <property type="entry name" value="alpha/beta-Hydrolases"/>
    <property type="match status" value="1"/>
</dbReference>
<dbReference type="PANTHER" id="PTHR34853">
    <property type="match status" value="1"/>
</dbReference>
<name>A0A5N5WHE7_9EURO</name>
<proteinExistence type="predicted"/>
<protein>
    <submittedName>
        <fullName evidence="2">Secretory lipase-domain-containing protein</fullName>
    </submittedName>
</protein>
<dbReference type="AlphaFoldDB" id="A0A5N5WHE7"/>
<dbReference type="InterPro" id="IPR029058">
    <property type="entry name" value="AB_hydrolase_fold"/>
</dbReference>
<sequence length="398" mass="45302">MPRFPFFDTLPPPCNCVRSHIGYTFFFPWLDDFYTPNNESWKSMYPGEIIDWREVHLLYVTKDLNNETAHTVTTIIVPANTDRLLSGLQVGAVGPALSWNMMSLSFVQPFVREDGPTLNTPDYEGWNAAFTVGPQTAYHTIDSLRVPDARTVMFGFSGGVYATEWASETQPTYAPELHQIAGAAMGGPPPNIANTYLYCNGGEWAELNVWAMLGYMDKDLLNKHRNEFYGPKKRCTRCFGKDEVPPSLAYRDISSFFENGDSFLYKFREMLDHISVMGRRGAPKFPMFIYQGTNDKIVDPIEVANNLVRDLCEKGTNVRYRQFPDLNHMQTLVVGAPYVWSWIANVLDGWPTVPGCRERDLNPRIGRSEDGLLSEMDEDLVREYSLLASQIPVRNELR</sequence>
<dbReference type="PANTHER" id="PTHR34853:SF5">
    <property type="entry name" value="LIP-DOMAIN-CONTAINING PROTEIN-RELATED"/>
    <property type="match status" value="1"/>
</dbReference>